<feature type="region of interest" description="Disordered" evidence="8">
    <location>
        <begin position="1"/>
        <end position="34"/>
    </location>
</feature>
<feature type="transmembrane region" description="Helical" evidence="9">
    <location>
        <begin position="42"/>
        <end position="62"/>
    </location>
</feature>
<evidence type="ECO:0000313" key="10">
    <source>
        <dbReference type="EMBL" id="UPL13610.1"/>
    </source>
</evidence>
<feature type="transmembrane region" description="Helical" evidence="9">
    <location>
        <begin position="311"/>
        <end position="329"/>
    </location>
</feature>
<dbReference type="Pfam" id="PF01032">
    <property type="entry name" value="FecCD"/>
    <property type="match status" value="1"/>
</dbReference>
<feature type="transmembrane region" description="Helical" evidence="9">
    <location>
        <begin position="97"/>
        <end position="114"/>
    </location>
</feature>
<dbReference type="CDD" id="cd06550">
    <property type="entry name" value="TM_ABC_iron-siderophores_like"/>
    <property type="match status" value="1"/>
</dbReference>
<dbReference type="PANTHER" id="PTHR30472">
    <property type="entry name" value="FERRIC ENTEROBACTIN TRANSPORT SYSTEM PERMEASE PROTEIN"/>
    <property type="match status" value="1"/>
</dbReference>
<gene>
    <name evidence="10" type="ORF">KV396_03630</name>
</gene>
<feature type="transmembrane region" description="Helical" evidence="9">
    <location>
        <begin position="153"/>
        <end position="172"/>
    </location>
</feature>
<keyword evidence="11" id="KW-1185">Reference proteome</keyword>
<evidence type="ECO:0000256" key="8">
    <source>
        <dbReference type="SAM" id="MobiDB-lite"/>
    </source>
</evidence>
<feature type="transmembrane region" description="Helical" evidence="9">
    <location>
        <begin position="126"/>
        <end position="147"/>
    </location>
</feature>
<keyword evidence="7 9" id="KW-0472">Membrane</keyword>
<evidence type="ECO:0000256" key="3">
    <source>
        <dbReference type="ARBA" id="ARBA00022448"/>
    </source>
</evidence>
<dbReference type="Gene3D" id="1.10.3470.10">
    <property type="entry name" value="ABC transporter involved in vitamin B12 uptake, BtuC"/>
    <property type="match status" value="1"/>
</dbReference>
<feature type="transmembrane region" description="Helical" evidence="9">
    <location>
        <begin position="341"/>
        <end position="359"/>
    </location>
</feature>
<evidence type="ECO:0000256" key="2">
    <source>
        <dbReference type="ARBA" id="ARBA00007935"/>
    </source>
</evidence>
<feature type="transmembrane region" description="Helical" evidence="9">
    <location>
        <begin position="226"/>
        <end position="245"/>
    </location>
</feature>
<evidence type="ECO:0000256" key="5">
    <source>
        <dbReference type="ARBA" id="ARBA00022692"/>
    </source>
</evidence>
<dbReference type="InterPro" id="IPR000522">
    <property type="entry name" value="ABC_transptr_permease_BtuC"/>
</dbReference>
<evidence type="ECO:0000256" key="4">
    <source>
        <dbReference type="ARBA" id="ARBA00022475"/>
    </source>
</evidence>
<comment type="similarity">
    <text evidence="2">Belongs to the binding-protein-dependent transport system permease family. FecCD subfamily.</text>
</comment>
<dbReference type="EMBL" id="CP078077">
    <property type="protein sequence ID" value="UPL13610.1"/>
    <property type="molecule type" value="Genomic_DNA"/>
</dbReference>
<protein>
    <submittedName>
        <fullName evidence="10">Iron chelate uptake ABC transporter family permease subunit</fullName>
    </submittedName>
</protein>
<dbReference type="RefSeq" id="WP_247956850.1">
    <property type="nucleotide sequence ID" value="NZ_CP078077.1"/>
</dbReference>
<name>A0ABY4IPR9_9MICO</name>
<evidence type="ECO:0000256" key="7">
    <source>
        <dbReference type="ARBA" id="ARBA00023136"/>
    </source>
</evidence>
<keyword evidence="3" id="KW-0813">Transport</keyword>
<accession>A0ABY4IPR9</accession>
<evidence type="ECO:0000256" key="9">
    <source>
        <dbReference type="SAM" id="Phobius"/>
    </source>
</evidence>
<sequence length="367" mass="37428">MNPQPAASGPAPNTLVSGADPRPPSPRSSPVSAARSSAGRRWVGLVPLAILCIAALAASMLVGSRAVPPAEVIQALLHPDPADAISQTVWFSRVPRTVLILVAGAALGVAGALMQAVTRNPMTDPGILGVNAGASLAVVVGLAFFGTTDISQYMWWSFAGAMITSVLVFVIGNTGTARGNPVRMTLSGVALGAVLMGFSSAVLLTHSEILEKMRGWSAGTTASQPLEATLAIVPFIVVGLVIALLSSRSLDVLSLGEASAVAMGAHPNRIRLVVLVAIALLAGGATAAAGPIGFLGLLAPHLARMIVGPHQGWILAYSVLIAPTVMGFADVLGRVITAGEVPVGVVTAFIGAPVLIYMVRRFRVSEV</sequence>
<evidence type="ECO:0000313" key="11">
    <source>
        <dbReference type="Proteomes" id="UP000831963"/>
    </source>
</evidence>
<feature type="transmembrane region" description="Helical" evidence="9">
    <location>
        <begin position="272"/>
        <end position="299"/>
    </location>
</feature>
<keyword evidence="6 9" id="KW-1133">Transmembrane helix</keyword>
<dbReference type="SUPFAM" id="SSF81345">
    <property type="entry name" value="ABC transporter involved in vitamin B12 uptake, BtuC"/>
    <property type="match status" value="1"/>
</dbReference>
<dbReference type="PANTHER" id="PTHR30472:SF1">
    <property type="entry name" value="FE(3+) DICITRATE TRANSPORT SYSTEM PERMEASE PROTEIN FECC-RELATED"/>
    <property type="match status" value="1"/>
</dbReference>
<reference evidence="10 11" key="1">
    <citation type="submission" date="2021-06" db="EMBL/GenBank/DDBJ databases">
        <title>Genome-based taxonomic framework of Microbacterium strains isolated from marine environment, the description of four new species and reclassification of four preexisting species.</title>
        <authorList>
            <person name="Lee S.D."/>
            <person name="Kim S.-M."/>
            <person name="Byeon Y.-S."/>
            <person name="Yang H.L."/>
            <person name="Kim I.S."/>
        </authorList>
    </citation>
    <scope>NUCLEOTIDE SEQUENCE [LARGE SCALE GENOMIC DNA]</scope>
    <source>
        <strain evidence="10 11">SSW1-36</strain>
    </source>
</reference>
<feature type="transmembrane region" description="Helical" evidence="9">
    <location>
        <begin position="184"/>
        <end position="206"/>
    </location>
</feature>
<proteinExistence type="inferred from homology"/>
<dbReference type="InterPro" id="IPR037294">
    <property type="entry name" value="ABC_BtuC-like"/>
</dbReference>
<keyword evidence="5 9" id="KW-0812">Transmembrane</keyword>
<evidence type="ECO:0000256" key="1">
    <source>
        <dbReference type="ARBA" id="ARBA00004651"/>
    </source>
</evidence>
<dbReference type="Proteomes" id="UP000831963">
    <property type="component" value="Chromosome"/>
</dbReference>
<comment type="subcellular location">
    <subcellularLocation>
        <location evidence="1">Cell membrane</location>
        <topology evidence="1">Multi-pass membrane protein</topology>
    </subcellularLocation>
</comment>
<evidence type="ECO:0000256" key="6">
    <source>
        <dbReference type="ARBA" id="ARBA00022989"/>
    </source>
</evidence>
<keyword evidence="4" id="KW-1003">Cell membrane</keyword>
<organism evidence="10 11">
    <name type="scientific">Microbacterium galbinum</name>
    <dbReference type="NCBI Taxonomy" id="2851646"/>
    <lineage>
        <taxon>Bacteria</taxon>
        <taxon>Bacillati</taxon>
        <taxon>Actinomycetota</taxon>
        <taxon>Actinomycetes</taxon>
        <taxon>Micrococcales</taxon>
        <taxon>Microbacteriaceae</taxon>
        <taxon>Microbacterium</taxon>
    </lineage>
</organism>